<evidence type="ECO:0008006" key="3">
    <source>
        <dbReference type="Google" id="ProtNLM"/>
    </source>
</evidence>
<organism evidence="1 2">
    <name type="scientific">Candidatus Nitrosopumilus salarius BD31</name>
    <dbReference type="NCBI Taxonomy" id="859350"/>
    <lineage>
        <taxon>Archaea</taxon>
        <taxon>Nitrososphaerota</taxon>
        <taxon>Nitrososphaeria</taxon>
        <taxon>Nitrosopumilales</taxon>
        <taxon>Nitrosopumilaceae</taxon>
        <taxon>Nitrosopumilus</taxon>
    </lineage>
</organism>
<proteinExistence type="predicted"/>
<comment type="caution">
    <text evidence="1">The sequence shown here is derived from an EMBL/GenBank/DDBJ whole genome shotgun (WGS) entry which is preliminary data.</text>
</comment>
<accession>I3D4H1</accession>
<sequence>MAILGTVVSINGAPDAVDKVIVISDGGARRILQLNDGVKTGDTIITPEGVIVELELVNGKPIAIFAEQTIKITDELVDAVPASSGDSAVDQATIQAVITAINEGRDISDVLEETAA</sequence>
<feature type="non-terminal residue" evidence="1">
    <location>
        <position position="116"/>
    </location>
</feature>
<name>I3D4H1_9ARCH</name>
<gene>
    <name evidence="1" type="ORF">BD31_I1892</name>
</gene>
<dbReference type="Proteomes" id="UP000003423">
    <property type="component" value="Unassembled WGS sequence"/>
</dbReference>
<dbReference type="InterPro" id="IPR047777">
    <property type="entry name" value="LapA-like_RM"/>
</dbReference>
<dbReference type="NCBIfam" id="NF033682">
    <property type="entry name" value="retention_LapA"/>
    <property type="match status" value="1"/>
</dbReference>
<dbReference type="AlphaFoldDB" id="I3D4H1"/>
<dbReference type="EMBL" id="AEXL02000042">
    <property type="protein sequence ID" value="EIJ66614.1"/>
    <property type="molecule type" value="Genomic_DNA"/>
</dbReference>
<reference evidence="1 2" key="1">
    <citation type="journal article" date="2012" name="J. Bacteriol.">
        <title>Genome sequence of "Candidatus Nitrosopumilus salaria" BD31, an ammonia-oxidizing archaeon from the San Francisco Bay estuary.</title>
        <authorList>
            <person name="Mosier A.C."/>
            <person name="Allen E.E."/>
            <person name="Kim M."/>
            <person name="Ferriera S."/>
            <person name="Francis C.A."/>
        </authorList>
    </citation>
    <scope>NUCLEOTIDE SEQUENCE [LARGE SCALE GENOMIC DNA]</scope>
    <source>
        <strain evidence="1 2">BD31</strain>
    </source>
</reference>
<keyword evidence="2" id="KW-1185">Reference proteome</keyword>
<evidence type="ECO:0000313" key="1">
    <source>
        <dbReference type="EMBL" id="EIJ66614.1"/>
    </source>
</evidence>
<evidence type="ECO:0000313" key="2">
    <source>
        <dbReference type="Proteomes" id="UP000003423"/>
    </source>
</evidence>
<protein>
    <recommendedName>
        <fullName evidence="3">Retention module-containing protein</fullName>
    </recommendedName>
</protein>